<organism evidence="3 4">
    <name type="scientific">Paraburkholderia agricolaris</name>
    <dbReference type="NCBI Taxonomy" id="2152888"/>
    <lineage>
        <taxon>Bacteria</taxon>
        <taxon>Pseudomonadati</taxon>
        <taxon>Pseudomonadota</taxon>
        <taxon>Betaproteobacteria</taxon>
        <taxon>Burkholderiales</taxon>
        <taxon>Burkholderiaceae</taxon>
        <taxon>Paraburkholderia</taxon>
    </lineage>
</organism>
<proteinExistence type="predicted"/>
<dbReference type="PANTHER" id="PTHR43540:SF1">
    <property type="entry name" value="ISOCHORISMATASE HYDROLASE"/>
    <property type="match status" value="1"/>
</dbReference>
<dbReference type="InterPro" id="IPR000868">
    <property type="entry name" value="Isochorismatase-like_dom"/>
</dbReference>
<gene>
    <name evidence="3" type="ORF">PQR66_11525</name>
</gene>
<dbReference type="PANTHER" id="PTHR43540">
    <property type="entry name" value="PEROXYUREIDOACRYLATE/UREIDOACRYLATE AMIDOHYDROLASE-RELATED"/>
    <property type="match status" value="1"/>
</dbReference>
<dbReference type="Pfam" id="PF00857">
    <property type="entry name" value="Isochorismatase"/>
    <property type="match status" value="1"/>
</dbReference>
<reference evidence="3 4" key="1">
    <citation type="journal article" date="2024" name="Chem. Sci.">
        <title>Discovery of megapolipeptins by genome mining of a Burkholderiales bacteria collection.</title>
        <authorList>
            <person name="Paulo B.S."/>
            <person name="Recchia M.J.J."/>
            <person name="Lee S."/>
            <person name="Fergusson C.H."/>
            <person name="Romanowski S.B."/>
            <person name="Hernandez A."/>
            <person name="Krull N."/>
            <person name="Liu D.Y."/>
            <person name="Cavanagh H."/>
            <person name="Bos A."/>
            <person name="Gray C.A."/>
            <person name="Murphy B.T."/>
            <person name="Linington R.G."/>
            <person name="Eustaquio A.S."/>
        </authorList>
    </citation>
    <scope>NUCLEOTIDE SEQUENCE [LARGE SCALE GENOMIC DNA]</scope>
    <source>
        <strain evidence="3 4">RL16-012-BIC-B</strain>
    </source>
</reference>
<sequence length="68" mass="7476">MSLFVGTDLQTLLRANGIDTLMLAGVYTSAVVTSTVRHADDLDRRLIVVRDCCDDPDAKMRAMVPHVD</sequence>
<dbReference type="SUPFAM" id="SSF52499">
    <property type="entry name" value="Isochorismatase-like hydrolases"/>
    <property type="match status" value="1"/>
</dbReference>
<name>A0ABW8ZLK7_9BURK</name>
<dbReference type="Gene3D" id="3.40.50.850">
    <property type="entry name" value="Isochorismatase-like"/>
    <property type="match status" value="1"/>
</dbReference>
<comment type="caution">
    <text evidence="3">The sequence shown here is derived from an EMBL/GenBank/DDBJ whole genome shotgun (WGS) entry which is preliminary data.</text>
</comment>
<feature type="domain" description="Isochorismatase-like" evidence="2">
    <location>
        <begin position="1"/>
        <end position="61"/>
    </location>
</feature>
<dbReference type="RefSeq" id="WP_408339450.1">
    <property type="nucleotide sequence ID" value="NZ_JAQQFN010000007.1"/>
</dbReference>
<evidence type="ECO:0000256" key="1">
    <source>
        <dbReference type="ARBA" id="ARBA00022801"/>
    </source>
</evidence>
<evidence type="ECO:0000313" key="3">
    <source>
        <dbReference type="EMBL" id="MFL9883660.1"/>
    </source>
</evidence>
<protein>
    <submittedName>
        <fullName evidence="3">Isochorismatase family protein</fullName>
    </submittedName>
</protein>
<dbReference type="InterPro" id="IPR036380">
    <property type="entry name" value="Isochorismatase-like_sf"/>
</dbReference>
<keyword evidence="1" id="KW-0378">Hydrolase</keyword>
<dbReference type="Proteomes" id="UP001629249">
    <property type="component" value="Unassembled WGS sequence"/>
</dbReference>
<dbReference type="InterPro" id="IPR050272">
    <property type="entry name" value="Isochorismatase-like_hydrls"/>
</dbReference>
<keyword evidence="4" id="KW-1185">Reference proteome</keyword>
<evidence type="ECO:0000259" key="2">
    <source>
        <dbReference type="Pfam" id="PF00857"/>
    </source>
</evidence>
<accession>A0ABW8ZLK7</accession>
<dbReference type="EMBL" id="JAQQFN010000007">
    <property type="protein sequence ID" value="MFL9883660.1"/>
    <property type="molecule type" value="Genomic_DNA"/>
</dbReference>
<evidence type="ECO:0000313" key="4">
    <source>
        <dbReference type="Proteomes" id="UP001629249"/>
    </source>
</evidence>